<accession>A0A0C3L4F1</accession>
<dbReference type="AlphaFoldDB" id="A0A0C3L4F1"/>
<name>A0A0C3L4F1_9AGAM</name>
<dbReference type="EMBL" id="KN823551">
    <property type="protein sequence ID" value="KIO16497.1"/>
    <property type="molecule type" value="Genomic_DNA"/>
</dbReference>
<reference evidence="2" key="2">
    <citation type="submission" date="2015-01" db="EMBL/GenBank/DDBJ databases">
        <title>Evolutionary Origins and Diversification of the Mycorrhizal Mutualists.</title>
        <authorList>
            <consortium name="DOE Joint Genome Institute"/>
            <consortium name="Mycorrhizal Genomics Consortium"/>
            <person name="Kohler A."/>
            <person name="Kuo A."/>
            <person name="Nagy L.G."/>
            <person name="Floudas D."/>
            <person name="Copeland A."/>
            <person name="Barry K.W."/>
            <person name="Cichocki N."/>
            <person name="Veneault-Fourrey C."/>
            <person name="LaButti K."/>
            <person name="Lindquist E.A."/>
            <person name="Lipzen A."/>
            <person name="Lundell T."/>
            <person name="Morin E."/>
            <person name="Murat C."/>
            <person name="Riley R."/>
            <person name="Ohm R."/>
            <person name="Sun H."/>
            <person name="Tunlid A."/>
            <person name="Henrissat B."/>
            <person name="Grigoriev I.V."/>
            <person name="Hibbett D.S."/>
            <person name="Martin F."/>
        </authorList>
    </citation>
    <scope>NUCLEOTIDE SEQUENCE [LARGE SCALE GENOMIC DNA]</scope>
    <source>
        <strain evidence="2">MUT 4182</strain>
    </source>
</reference>
<keyword evidence="2" id="KW-1185">Reference proteome</keyword>
<sequence length="114" mass="12609">MAAITVHPPALAARPESLCLPVTWTPLPPSSESRKLLPKTSSFAQPSFYDEHDDDPRHAKQQHDDELFRHKLISVGLFGRLLLLLSLARISLQITVEPVVCAGFVAISQSKLRS</sequence>
<evidence type="ECO:0000313" key="2">
    <source>
        <dbReference type="Proteomes" id="UP000054248"/>
    </source>
</evidence>
<protein>
    <submittedName>
        <fullName evidence="1">Uncharacterized protein</fullName>
    </submittedName>
</protein>
<dbReference type="HOGENOM" id="CLU_2122884_0_0_1"/>
<gene>
    <name evidence="1" type="ORF">M407DRAFT_33861</name>
</gene>
<reference evidence="1 2" key="1">
    <citation type="submission" date="2014-04" db="EMBL/GenBank/DDBJ databases">
        <authorList>
            <consortium name="DOE Joint Genome Institute"/>
            <person name="Kuo A."/>
            <person name="Girlanda M."/>
            <person name="Perotto S."/>
            <person name="Kohler A."/>
            <person name="Nagy L.G."/>
            <person name="Floudas D."/>
            <person name="Copeland A."/>
            <person name="Barry K.W."/>
            <person name="Cichocki N."/>
            <person name="Veneault-Fourrey C."/>
            <person name="LaButti K."/>
            <person name="Lindquist E.A."/>
            <person name="Lipzen A."/>
            <person name="Lundell T."/>
            <person name="Morin E."/>
            <person name="Murat C."/>
            <person name="Sun H."/>
            <person name="Tunlid A."/>
            <person name="Henrissat B."/>
            <person name="Grigoriev I.V."/>
            <person name="Hibbett D.S."/>
            <person name="Martin F."/>
            <person name="Nordberg H.P."/>
            <person name="Cantor M.N."/>
            <person name="Hua S.X."/>
        </authorList>
    </citation>
    <scope>NUCLEOTIDE SEQUENCE [LARGE SCALE GENOMIC DNA]</scope>
    <source>
        <strain evidence="1 2">MUT 4182</strain>
    </source>
</reference>
<proteinExistence type="predicted"/>
<evidence type="ECO:0000313" key="1">
    <source>
        <dbReference type="EMBL" id="KIO16497.1"/>
    </source>
</evidence>
<organism evidence="1 2">
    <name type="scientific">Tulasnella calospora MUT 4182</name>
    <dbReference type="NCBI Taxonomy" id="1051891"/>
    <lineage>
        <taxon>Eukaryota</taxon>
        <taxon>Fungi</taxon>
        <taxon>Dikarya</taxon>
        <taxon>Basidiomycota</taxon>
        <taxon>Agaricomycotina</taxon>
        <taxon>Agaricomycetes</taxon>
        <taxon>Cantharellales</taxon>
        <taxon>Tulasnellaceae</taxon>
        <taxon>Tulasnella</taxon>
    </lineage>
</organism>
<dbReference type="Proteomes" id="UP000054248">
    <property type="component" value="Unassembled WGS sequence"/>
</dbReference>